<evidence type="ECO:0000313" key="5">
    <source>
        <dbReference type="EMBL" id="HEH35515.1"/>
    </source>
</evidence>
<dbReference type="Gene3D" id="1.20.1200.10">
    <property type="entry name" value="Cobalamin adenosyltransferase-like"/>
    <property type="match status" value="1"/>
</dbReference>
<dbReference type="InterPro" id="IPR036451">
    <property type="entry name" value="CblAdoTrfase-like_sf"/>
</dbReference>
<keyword evidence="3" id="KW-0067">ATP-binding</keyword>
<dbReference type="GO" id="GO:0005524">
    <property type="term" value="F:ATP binding"/>
    <property type="evidence" value="ECO:0007669"/>
    <property type="project" value="UniProtKB-KW"/>
</dbReference>
<dbReference type="EMBL" id="DSLA01000080">
    <property type="protein sequence ID" value="HEH35515.1"/>
    <property type="molecule type" value="Genomic_DNA"/>
</dbReference>
<dbReference type="SUPFAM" id="SSF89028">
    <property type="entry name" value="Cobalamin adenosyltransferase-like"/>
    <property type="match status" value="1"/>
</dbReference>
<gene>
    <name evidence="5" type="ORF">ENP88_05085</name>
</gene>
<keyword evidence="1 5" id="KW-0808">Transferase</keyword>
<evidence type="ECO:0000256" key="2">
    <source>
        <dbReference type="ARBA" id="ARBA00022741"/>
    </source>
</evidence>
<comment type="caution">
    <text evidence="5">The sequence shown here is derived from an EMBL/GenBank/DDBJ whole genome shotgun (WGS) entry which is preliminary data.</text>
</comment>
<dbReference type="InterPro" id="IPR016030">
    <property type="entry name" value="CblAdoTrfase-like"/>
</dbReference>
<name>A0A7J2TIY5_ARCFL</name>
<evidence type="ECO:0000256" key="1">
    <source>
        <dbReference type="ARBA" id="ARBA00022679"/>
    </source>
</evidence>
<evidence type="ECO:0000259" key="4">
    <source>
        <dbReference type="Pfam" id="PF01923"/>
    </source>
</evidence>
<sequence length="160" mass="18132">MLKPFETSTLSGKVWKDSVLAEALGSVDEANAFIGFAKVFSKKEEVKLALKELQLILFRICAIIAGNKSLDNELEKVLSMIKDFEEKVEIPKCFLILENDEGTSALSIARAVIRRAERRAVSLYRNGLVNEKVVEILNKIGYLLYLLILYEGDRFEEVKF</sequence>
<dbReference type="AlphaFoldDB" id="A0A7J2TIY5"/>
<feature type="domain" description="Cobalamin adenosyltransferase-like" evidence="4">
    <location>
        <begin position="7"/>
        <end position="150"/>
    </location>
</feature>
<dbReference type="Pfam" id="PF01923">
    <property type="entry name" value="Cob_adeno_trans"/>
    <property type="match status" value="1"/>
</dbReference>
<dbReference type="PANTHER" id="PTHR12213">
    <property type="entry name" value="CORRINOID ADENOSYLTRANSFERASE"/>
    <property type="match status" value="1"/>
</dbReference>
<evidence type="ECO:0000256" key="3">
    <source>
        <dbReference type="ARBA" id="ARBA00022840"/>
    </source>
</evidence>
<accession>A0A7J2TIY5</accession>
<dbReference type="GO" id="GO:0008817">
    <property type="term" value="F:corrinoid adenosyltransferase activity"/>
    <property type="evidence" value="ECO:0007669"/>
    <property type="project" value="TreeGrafter"/>
</dbReference>
<proteinExistence type="predicted"/>
<keyword evidence="2" id="KW-0547">Nucleotide-binding</keyword>
<dbReference type="PANTHER" id="PTHR12213:SF0">
    <property type="entry name" value="CORRINOID ADENOSYLTRANSFERASE MMAB"/>
    <property type="match status" value="1"/>
</dbReference>
<reference evidence="5" key="1">
    <citation type="journal article" date="2020" name="mSystems">
        <title>Genome- and Community-Level Interaction Insights into Carbon Utilization and Element Cycling Functions of Hydrothermarchaeota in Hydrothermal Sediment.</title>
        <authorList>
            <person name="Zhou Z."/>
            <person name="Liu Y."/>
            <person name="Xu W."/>
            <person name="Pan J."/>
            <person name="Luo Z.H."/>
            <person name="Li M."/>
        </authorList>
    </citation>
    <scope>NUCLEOTIDE SEQUENCE [LARGE SCALE GENOMIC DNA]</scope>
    <source>
        <strain evidence="5">SpSt-26</strain>
    </source>
</reference>
<protein>
    <submittedName>
        <fullName evidence="5">ATP:cob(I)alamin adenosyltransferase</fullName>
    </submittedName>
</protein>
<organism evidence="5">
    <name type="scientific">Archaeoglobus fulgidus</name>
    <dbReference type="NCBI Taxonomy" id="2234"/>
    <lineage>
        <taxon>Archaea</taxon>
        <taxon>Methanobacteriati</taxon>
        <taxon>Methanobacteriota</taxon>
        <taxon>Archaeoglobi</taxon>
        <taxon>Archaeoglobales</taxon>
        <taxon>Archaeoglobaceae</taxon>
        <taxon>Archaeoglobus</taxon>
    </lineage>
</organism>
<dbReference type="InterPro" id="IPR029499">
    <property type="entry name" value="PduO-typ"/>
</dbReference>